<feature type="active site" description="Nucleophile" evidence="8">
    <location>
        <position position="1012"/>
    </location>
</feature>
<dbReference type="Gene3D" id="2.120.10.30">
    <property type="entry name" value="TolB, C-terminal domain"/>
    <property type="match status" value="2"/>
</dbReference>
<comment type="function">
    <text evidence="7">Degrades oligopeptides.</text>
</comment>
<evidence type="ECO:0000313" key="13">
    <source>
        <dbReference type="Proteomes" id="UP001155241"/>
    </source>
</evidence>
<dbReference type="InterPro" id="IPR012393">
    <property type="entry name" value="Tricorn_protease"/>
</dbReference>
<dbReference type="Pfam" id="PF07676">
    <property type="entry name" value="PD40"/>
    <property type="match status" value="2"/>
</dbReference>
<feature type="active site" description="Charge relay system" evidence="8">
    <location>
        <position position="1069"/>
    </location>
</feature>
<protein>
    <recommendedName>
        <fullName evidence="7">Tricorn protease homolog</fullName>
        <ecNumber evidence="7">3.4.21.-</ecNumber>
    </recommendedName>
</protein>
<evidence type="ECO:0000259" key="11">
    <source>
        <dbReference type="PROSITE" id="PS50106"/>
    </source>
</evidence>
<keyword evidence="5 7" id="KW-0378">Hydrolase</keyword>
<reference evidence="12" key="1">
    <citation type="submission" date="2022-06" db="EMBL/GenBank/DDBJ databases">
        <title>Aeoliella straminimaris, a novel planctomycete from sediments.</title>
        <authorList>
            <person name="Vitorino I.R."/>
            <person name="Lage O.M."/>
        </authorList>
    </citation>
    <scope>NUCLEOTIDE SEQUENCE</scope>
    <source>
        <strain evidence="12">ICT_H6.2</strain>
    </source>
</reference>
<keyword evidence="3 7" id="KW-0963">Cytoplasm</keyword>
<keyword evidence="4 7" id="KW-0645">Protease</keyword>
<dbReference type="SUPFAM" id="SSF69304">
    <property type="entry name" value="Tricorn protease N-terminal domain"/>
    <property type="match status" value="1"/>
</dbReference>
<dbReference type="PANTHER" id="PTHR43253:SF1">
    <property type="entry name" value="TRICORN PROTEASE HOMOLOG 2-RELATED"/>
    <property type="match status" value="1"/>
</dbReference>
<evidence type="ECO:0000256" key="1">
    <source>
        <dbReference type="ARBA" id="ARBA00004496"/>
    </source>
</evidence>
<name>A0A9X2FEJ9_9BACT</name>
<dbReference type="InterPro" id="IPR028204">
    <property type="entry name" value="Tricorn_C1"/>
</dbReference>
<dbReference type="CDD" id="cd07562">
    <property type="entry name" value="Peptidase_S41_TRI"/>
    <property type="match status" value="1"/>
</dbReference>
<dbReference type="Pfam" id="PF13180">
    <property type="entry name" value="PDZ_2"/>
    <property type="match status" value="1"/>
</dbReference>
<gene>
    <name evidence="12" type="ORF">NG895_22085</name>
</gene>
<dbReference type="SMART" id="SM00228">
    <property type="entry name" value="PDZ"/>
    <property type="match status" value="1"/>
</dbReference>
<keyword evidence="6 7" id="KW-0720">Serine protease</keyword>
<feature type="active site" description="Charge relay system" evidence="8">
    <location>
        <position position="786"/>
    </location>
</feature>
<dbReference type="PROSITE" id="PS50106">
    <property type="entry name" value="PDZ"/>
    <property type="match status" value="1"/>
</dbReference>
<dbReference type="Gene3D" id="3.30.750.44">
    <property type="match status" value="1"/>
</dbReference>
<dbReference type="SUPFAM" id="SSF50156">
    <property type="entry name" value="PDZ domain-like"/>
    <property type="match status" value="1"/>
</dbReference>
<evidence type="ECO:0000256" key="2">
    <source>
        <dbReference type="ARBA" id="ARBA00008524"/>
    </source>
</evidence>
<dbReference type="Gene3D" id="2.30.42.10">
    <property type="match status" value="1"/>
</dbReference>
<dbReference type="RefSeq" id="WP_252854711.1">
    <property type="nucleotide sequence ID" value="NZ_JAMXLR010000076.1"/>
</dbReference>
<evidence type="ECO:0000256" key="3">
    <source>
        <dbReference type="ARBA" id="ARBA00022490"/>
    </source>
</evidence>
<feature type="region of interest" description="Disordered" evidence="9">
    <location>
        <begin position="557"/>
        <end position="612"/>
    </location>
</feature>
<dbReference type="PIRSF" id="PIRSF036421">
    <property type="entry name" value="Tricorn_protease"/>
    <property type="match status" value="1"/>
</dbReference>
<evidence type="ECO:0000256" key="7">
    <source>
        <dbReference type="PIRNR" id="PIRNR036421"/>
    </source>
</evidence>
<dbReference type="SUPFAM" id="SSF82171">
    <property type="entry name" value="DPP6 N-terminal domain-like"/>
    <property type="match status" value="1"/>
</dbReference>
<dbReference type="EMBL" id="JAMXLR010000076">
    <property type="protein sequence ID" value="MCO6046597.1"/>
    <property type="molecule type" value="Genomic_DNA"/>
</dbReference>
<accession>A0A9X2FEJ9</accession>
<dbReference type="InterPro" id="IPR029045">
    <property type="entry name" value="ClpP/crotonase-like_dom_sf"/>
</dbReference>
<comment type="similarity">
    <text evidence="2 7">Belongs to the peptidase S41B family.</text>
</comment>
<keyword evidence="10" id="KW-0732">Signal</keyword>
<dbReference type="InterPro" id="IPR011042">
    <property type="entry name" value="6-blade_b-propeller_TolB-like"/>
</dbReference>
<evidence type="ECO:0000313" key="12">
    <source>
        <dbReference type="EMBL" id="MCO6046597.1"/>
    </source>
</evidence>
<dbReference type="Pfam" id="PF03572">
    <property type="entry name" value="Peptidase_S41"/>
    <property type="match status" value="1"/>
</dbReference>
<feature type="signal peptide" evidence="10">
    <location>
        <begin position="1"/>
        <end position="20"/>
    </location>
</feature>
<evidence type="ECO:0000256" key="10">
    <source>
        <dbReference type="SAM" id="SignalP"/>
    </source>
</evidence>
<dbReference type="InterPro" id="IPR005151">
    <property type="entry name" value="Tail-specific_protease"/>
</dbReference>
<sequence>MFHRYLAALVLLLLATESWANHTMQLPGRPALSPDGERMAFAWNGDLWQLRLGQRFPRRLTSHDARESYPVYSPDGKRLAFTSNRTGSDQVYVMPAGGGEPKQVTHHTEGYAVHDWFPDGKSLLCTGSRDHHWRDQTRLIRVWIDGSRGDEVLADMAADEPSLSPDGRRILFNREGMRWWRKGYRGTRSAQVWMLDLESNKVVELLHDDIESYWPTWAPDGKSFYYAAGPSEGFDLWRAEISPAVLEGGEADQPVTKHQVLDVDTHSVVLPTVARNAPLVVYRHGFDLYQWNAEEAGAAEQIKLETRDDLTIPDDLVRRRLDRASDIAFSDDGLEIAFVAGGDVWVMDTEFREPVQVTETPGFESDVVWGPDGKSLWFTSTDGPRVDIYTATRDDEEKYWWRNTEFTTKQVTDDDEVESHLRLDPTGKNLLYCRGLGDLWIRELESGDARRLIEGFDSPDFDISPDGRWLAYSQQDSDFNSEVYLLPIDGSEPPYNISRHPDNDTHPRFSPDGKVLAFTGLRLGEESDIYYVYLENRLDEQTARERKLEEALKKMEKERKKEAKKDKPEEKKTDDEKKEADDGKEDEKDEENKEDEKDKEDEDDKKKDDEEIEPIVVDLEGIEDRLHRVSLPGVDEHGLVWLGGDKQRLAFTAEIDGRRGYYTIELPEKLSPKFFSDTTGGAAVWSPGAKAIFLNSGGAPTKIDGSGKATRYSFSAVQQYSRSARFANGFDTAWRIMRDRWYDPRTGGKNWDQIRRRYREAATSATDAQTFGTVIQLMLGELNGSHLGFYPSESDRYDAPDFPDRTAHLGLRFEADSKGPGLVVRDVLPDGPADREDVDIAAGDTVLEIDGVAVDPAMDLTKALNGRPDRDVELKFKKPDADETLTATVRPTSYSRARSLLYRKWLEDSRDRVDHLSGNTLGYLHIRSMDMPSFNEFERQLYAAGHGKEGLVIDVRDNGGGWTTDLLLTSLTQPRHAITVPRGGQAGYPHDRQVFASWHKPIIVLCNQNSFSNAEIFSHAIKSLDRGKLVGVPTAGGVISTGSVGVTDVGRMRMPFRGWFVVGTGEDMELNGAVPRTILWPQPGELPTGVDRQLTEAVTQLLVEVSQQPEDPKPHYRTEED</sequence>
<dbReference type="AlphaFoldDB" id="A0A9X2FEJ9"/>
<comment type="subcellular location">
    <subcellularLocation>
        <location evidence="1 7">Cytoplasm</location>
    </subcellularLocation>
</comment>
<proteinExistence type="inferred from homology"/>
<feature type="chain" id="PRO_5040830425" description="Tricorn protease homolog" evidence="10">
    <location>
        <begin position="21"/>
        <end position="1121"/>
    </location>
</feature>
<dbReference type="Pfam" id="PF14684">
    <property type="entry name" value="Tricorn_C1"/>
    <property type="match status" value="1"/>
</dbReference>
<dbReference type="SMART" id="SM00245">
    <property type="entry name" value="TSPc"/>
    <property type="match status" value="1"/>
</dbReference>
<dbReference type="PANTHER" id="PTHR43253">
    <property type="entry name" value="TRICORN PROTEASE HOMOLOG 2-RELATED"/>
    <property type="match status" value="1"/>
</dbReference>
<feature type="domain" description="PDZ" evidence="11">
    <location>
        <begin position="809"/>
        <end position="862"/>
    </location>
</feature>
<dbReference type="Proteomes" id="UP001155241">
    <property type="component" value="Unassembled WGS sequence"/>
</dbReference>
<evidence type="ECO:0000256" key="9">
    <source>
        <dbReference type="SAM" id="MobiDB-lite"/>
    </source>
</evidence>
<dbReference type="EC" id="3.4.21.-" evidence="7"/>
<dbReference type="SUPFAM" id="SSF52096">
    <property type="entry name" value="ClpP/crotonase"/>
    <property type="match status" value="1"/>
</dbReference>
<evidence type="ECO:0000256" key="8">
    <source>
        <dbReference type="PIRSR" id="PIRSR036421-1"/>
    </source>
</evidence>
<evidence type="ECO:0000256" key="5">
    <source>
        <dbReference type="ARBA" id="ARBA00022801"/>
    </source>
</evidence>
<dbReference type="Pfam" id="PF26549">
    <property type="entry name" value="Tricorn_N"/>
    <property type="match status" value="1"/>
</dbReference>
<dbReference type="GO" id="GO:0008236">
    <property type="term" value="F:serine-type peptidase activity"/>
    <property type="evidence" value="ECO:0007669"/>
    <property type="project" value="UniProtKB-UniRule"/>
</dbReference>
<feature type="compositionally biased region" description="Basic and acidic residues" evidence="9">
    <location>
        <begin position="557"/>
        <end position="581"/>
    </location>
</feature>
<evidence type="ECO:0000256" key="4">
    <source>
        <dbReference type="ARBA" id="ARBA00022670"/>
    </source>
</evidence>
<dbReference type="InterPro" id="IPR001478">
    <property type="entry name" value="PDZ"/>
</dbReference>
<dbReference type="GO" id="GO:0006508">
    <property type="term" value="P:proteolysis"/>
    <property type="evidence" value="ECO:0007669"/>
    <property type="project" value="UniProtKB-UniRule"/>
</dbReference>
<organism evidence="12 13">
    <name type="scientific">Aeoliella straminimaris</name>
    <dbReference type="NCBI Taxonomy" id="2954799"/>
    <lineage>
        <taxon>Bacteria</taxon>
        <taxon>Pseudomonadati</taxon>
        <taxon>Planctomycetota</taxon>
        <taxon>Planctomycetia</taxon>
        <taxon>Pirellulales</taxon>
        <taxon>Lacipirellulaceae</taxon>
        <taxon>Aeoliella</taxon>
    </lineage>
</organism>
<dbReference type="InterPro" id="IPR011659">
    <property type="entry name" value="WD40"/>
</dbReference>
<dbReference type="GO" id="GO:0005737">
    <property type="term" value="C:cytoplasm"/>
    <property type="evidence" value="ECO:0007669"/>
    <property type="project" value="UniProtKB-SubCell"/>
</dbReference>
<dbReference type="Gene3D" id="3.90.226.10">
    <property type="entry name" value="2-enoyl-CoA Hydratase, Chain A, domain 1"/>
    <property type="match status" value="1"/>
</dbReference>
<keyword evidence="13" id="KW-1185">Reference proteome</keyword>
<dbReference type="Gene3D" id="2.120.10.60">
    <property type="entry name" value="Tricorn protease N-terminal domain"/>
    <property type="match status" value="1"/>
</dbReference>
<comment type="caution">
    <text evidence="12">The sequence shown here is derived from an EMBL/GenBank/DDBJ whole genome shotgun (WGS) entry which is preliminary data.</text>
</comment>
<dbReference type="InterPro" id="IPR036034">
    <property type="entry name" value="PDZ_sf"/>
</dbReference>
<evidence type="ECO:0000256" key="6">
    <source>
        <dbReference type="ARBA" id="ARBA00022825"/>
    </source>
</evidence>